<dbReference type="SUPFAM" id="SSF47031">
    <property type="entry name" value="Second domain of FERM"/>
    <property type="match status" value="1"/>
</dbReference>
<keyword evidence="1" id="KW-1185">Reference proteome</keyword>
<dbReference type="AlphaFoldDB" id="A0A1I8BDB9"/>
<evidence type="ECO:0000313" key="2">
    <source>
        <dbReference type="WBParaSite" id="MhA1_Contig205.frz3.gene15"/>
    </source>
</evidence>
<name>A0A1I8BDB9_MELHA</name>
<evidence type="ECO:0000313" key="1">
    <source>
        <dbReference type="Proteomes" id="UP000095281"/>
    </source>
</evidence>
<dbReference type="WBParaSite" id="MhA1_Contig205.frz3.gene15">
    <property type="protein sequence ID" value="MhA1_Contig205.frz3.gene15"/>
    <property type="gene ID" value="MhA1_Contig205.frz3.gene15"/>
</dbReference>
<organism evidence="1 2">
    <name type="scientific">Meloidogyne hapla</name>
    <name type="common">Root-knot nematode worm</name>
    <dbReference type="NCBI Taxonomy" id="6305"/>
    <lineage>
        <taxon>Eukaryota</taxon>
        <taxon>Metazoa</taxon>
        <taxon>Ecdysozoa</taxon>
        <taxon>Nematoda</taxon>
        <taxon>Chromadorea</taxon>
        <taxon>Rhabditida</taxon>
        <taxon>Tylenchina</taxon>
        <taxon>Tylenchomorpha</taxon>
        <taxon>Tylenchoidea</taxon>
        <taxon>Meloidogynidae</taxon>
        <taxon>Meloidogyninae</taxon>
        <taxon>Meloidogyne</taxon>
    </lineage>
</organism>
<proteinExistence type="predicted"/>
<reference evidence="2" key="1">
    <citation type="submission" date="2016-11" db="UniProtKB">
        <authorList>
            <consortium name="WormBaseParasite"/>
        </authorList>
    </citation>
    <scope>IDENTIFICATION</scope>
</reference>
<dbReference type="InterPro" id="IPR014352">
    <property type="entry name" value="FERM/acyl-CoA-bd_prot_sf"/>
</dbReference>
<dbReference type="Proteomes" id="UP000095281">
    <property type="component" value="Unplaced"/>
</dbReference>
<protein>
    <submittedName>
        <fullName evidence="2">Transcriptional regulator</fullName>
    </submittedName>
</protein>
<sequence>MARKRPFIVSLLYGEAEDQFLKGMLPCHEKHYIPMAAIISQRLYGSELPQNVE</sequence>
<dbReference type="InterPro" id="IPR035963">
    <property type="entry name" value="FERM_2"/>
</dbReference>
<dbReference type="Gene3D" id="1.20.80.10">
    <property type="match status" value="1"/>
</dbReference>
<accession>A0A1I8BDB9</accession>